<feature type="transmembrane region" description="Helical" evidence="2">
    <location>
        <begin position="6"/>
        <end position="28"/>
    </location>
</feature>
<evidence type="ECO:0000313" key="3">
    <source>
        <dbReference type="EMBL" id="EID54845.1"/>
    </source>
</evidence>
<reference evidence="3 4" key="1">
    <citation type="submission" date="2012-01" db="EMBL/GenBank/DDBJ databases">
        <title>Improved High-Quality Draft sequence of Saccharomonospora xinjiangensis XJ-54.</title>
        <authorList>
            <consortium name="US DOE Joint Genome Institute"/>
            <person name="Lucas S."/>
            <person name="Han J."/>
            <person name="Lapidus A."/>
            <person name="Cheng J.-F."/>
            <person name="Goodwin L."/>
            <person name="Pitluck S."/>
            <person name="Peters L."/>
            <person name="Mikhailova N."/>
            <person name="Teshima H."/>
            <person name="Detter J.C."/>
            <person name="Han C."/>
            <person name="Tapia R."/>
            <person name="Land M."/>
            <person name="Hauser L."/>
            <person name="Kyrpides N."/>
            <person name="Ivanova N."/>
            <person name="Pagani I."/>
            <person name="Brambilla E.-M."/>
            <person name="Klenk H.-P."/>
            <person name="Woyke T."/>
        </authorList>
    </citation>
    <scope>NUCLEOTIDE SEQUENCE [LARGE SCALE GENOMIC DNA]</scope>
    <source>
        <strain evidence="3 4">XJ-54</strain>
    </source>
</reference>
<accession>I0V3Z2</accession>
<feature type="compositionally biased region" description="Polar residues" evidence="1">
    <location>
        <begin position="79"/>
        <end position="89"/>
    </location>
</feature>
<keyword evidence="4" id="KW-1185">Reference proteome</keyword>
<keyword evidence="2" id="KW-0472">Membrane</keyword>
<organism evidence="3 4">
    <name type="scientific">Saccharomonospora xinjiangensis XJ-54</name>
    <dbReference type="NCBI Taxonomy" id="882086"/>
    <lineage>
        <taxon>Bacteria</taxon>
        <taxon>Bacillati</taxon>
        <taxon>Actinomycetota</taxon>
        <taxon>Actinomycetes</taxon>
        <taxon>Pseudonocardiales</taxon>
        <taxon>Pseudonocardiaceae</taxon>
        <taxon>Saccharomonospora</taxon>
    </lineage>
</organism>
<keyword evidence="2" id="KW-0812">Transmembrane</keyword>
<evidence type="ECO:0000313" key="4">
    <source>
        <dbReference type="Proteomes" id="UP000004691"/>
    </source>
</evidence>
<evidence type="ECO:0000256" key="1">
    <source>
        <dbReference type="SAM" id="MobiDB-lite"/>
    </source>
</evidence>
<dbReference type="OrthoDB" id="3637927at2"/>
<feature type="compositionally biased region" description="Basic and acidic residues" evidence="1">
    <location>
        <begin position="116"/>
        <end position="144"/>
    </location>
</feature>
<dbReference type="EMBL" id="JH636049">
    <property type="protein sequence ID" value="EID54845.1"/>
    <property type="molecule type" value="Genomic_DNA"/>
</dbReference>
<protein>
    <submittedName>
        <fullName evidence="3">Uncharacterized protein</fullName>
    </submittedName>
</protein>
<feature type="compositionally biased region" description="Basic and acidic residues" evidence="1">
    <location>
        <begin position="36"/>
        <end position="62"/>
    </location>
</feature>
<sequence>MLWLFGEIWLWLLVAFVLGLSMAAFAFLSARRYRRATADEERTDTTPRVDVPDIVPDTERTQRIRRVGPQLHFGDRTPDQGTPLESTARSRPGYDLDEVPDEGRRAGVLPLTPSEWHARNEWPDERDIAGAEKDAEENRPRRER</sequence>
<dbReference type="STRING" id="882086.SacxiDRAFT_2625"/>
<dbReference type="RefSeq" id="WP_006238992.1">
    <property type="nucleotide sequence ID" value="NZ_JH636049.1"/>
</dbReference>
<name>I0V3Z2_9PSEU</name>
<dbReference type="eggNOG" id="ENOG5031YWA">
    <property type="taxonomic scope" value="Bacteria"/>
</dbReference>
<gene>
    <name evidence="3" type="ORF">SacxiDRAFT_2625</name>
</gene>
<dbReference type="AlphaFoldDB" id="I0V3Z2"/>
<feature type="region of interest" description="Disordered" evidence="1">
    <location>
        <begin position="36"/>
        <end position="144"/>
    </location>
</feature>
<proteinExistence type="predicted"/>
<keyword evidence="2" id="KW-1133">Transmembrane helix</keyword>
<dbReference type="Proteomes" id="UP000004691">
    <property type="component" value="Unassembled WGS sequence"/>
</dbReference>
<evidence type="ECO:0000256" key="2">
    <source>
        <dbReference type="SAM" id="Phobius"/>
    </source>
</evidence>
<dbReference type="HOGENOM" id="CLU_1968959_0_0_11"/>